<dbReference type="SMART" id="SM00355">
    <property type="entry name" value="ZnF_C2H2"/>
    <property type="match status" value="10"/>
</dbReference>
<protein>
    <submittedName>
        <fullName evidence="13">Uncharacterized protein</fullName>
    </submittedName>
</protein>
<gene>
    <name evidence="13" type="ORF">PIBRA_LOCUS10594</name>
</gene>
<feature type="binding site" evidence="10">
    <location>
        <position position="50"/>
    </location>
    <ligand>
        <name>Zn(2+)</name>
        <dbReference type="ChEBI" id="CHEBI:29105"/>
    </ligand>
</feature>
<evidence type="ECO:0000313" key="14">
    <source>
        <dbReference type="Proteomes" id="UP001152562"/>
    </source>
</evidence>
<evidence type="ECO:0000256" key="7">
    <source>
        <dbReference type="ARBA" id="ARBA00023125"/>
    </source>
</evidence>
<keyword evidence="8" id="KW-0539">Nucleus</keyword>
<dbReference type="SUPFAM" id="SSF57667">
    <property type="entry name" value="beta-beta-alpha zinc fingers"/>
    <property type="match status" value="4"/>
</dbReference>
<feature type="binding site" evidence="10">
    <location>
        <position position="4"/>
    </location>
    <ligand>
        <name>Zn(2+)</name>
        <dbReference type="ChEBI" id="CHEBI:29105"/>
    </ligand>
</feature>
<keyword evidence="6 10" id="KW-0862">Zinc</keyword>
<proteinExistence type="inferred from homology"/>
<evidence type="ECO:0000256" key="6">
    <source>
        <dbReference type="ARBA" id="ARBA00022833"/>
    </source>
</evidence>
<feature type="domain" description="C2H2-type" evidence="11">
    <location>
        <begin position="407"/>
        <end position="434"/>
    </location>
</feature>
<dbReference type="Proteomes" id="UP001152562">
    <property type="component" value="Unassembled WGS sequence"/>
</dbReference>
<dbReference type="SMART" id="SM00868">
    <property type="entry name" value="zf-AD"/>
    <property type="match status" value="1"/>
</dbReference>
<dbReference type="InterPro" id="IPR013087">
    <property type="entry name" value="Znf_C2H2_type"/>
</dbReference>
<dbReference type="InterPro" id="IPR012934">
    <property type="entry name" value="Znf_AD"/>
</dbReference>
<dbReference type="GO" id="GO:0008270">
    <property type="term" value="F:zinc ion binding"/>
    <property type="evidence" value="ECO:0007669"/>
    <property type="project" value="UniProtKB-UniRule"/>
</dbReference>
<evidence type="ECO:0000259" key="11">
    <source>
        <dbReference type="PROSITE" id="PS50157"/>
    </source>
</evidence>
<dbReference type="EMBL" id="CALOZG010000040">
    <property type="protein sequence ID" value="CAH4034411.1"/>
    <property type="molecule type" value="Genomic_DNA"/>
</dbReference>
<evidence type="ECO:0000256" key="4">
    <source>
        <dbReference type="ARBA" id="ARBA00022737"/>
    </source>
</evidence>
<dbReference type="PROSITE" id="PS51915">
    <property type="entry name" value="ZAD"/>
    <property type="match status" value="1"/>
</dbReference>
<dbReference type="GO" id="GO:0003677">
    <property type="term" value="F:DNA binding"/>
    <property type="evidence" value="ECO:0007669"/>
    <property type="project" value="UniProtKB-KW"/>
</dbReference>
<dbReference type="FunFam" id="3.30.160.60:FF:000100">
    <property type="entry name" value="Zinc finger 45-like"/>
    <property type="match status" value="1"/>
</dbReference>
<dbReference type="InterPro" id="IPR036236">
    <property type="entry name" value="Znf_C2H2_sf"/>
</dbReference>
<comment type="subcellular location">
    <subcellularLocation>
        <location evidence="1">Nucleus</location>
    </subcellularLocation>
</comment>
<evidence type="ECO:0000256" key="10">
    <source>
        <dbReference type="PROSITE-ProRule" id="PRU01263"/>
    </source>
</evidence>
<dbReference type="FunFam" id="3.30.160.60:FF:000614">
    <property type="entry name" value="Zinc finger protein 142"/>
    <property type="match status" value="1"/>
</dbReference>
<feature type="binding site" evidence="10">
    <location>
        <position position="53"/>
    </location>
    <ligand>
        <name>Zn(2+)</name>
        <dbReference type="ChEBI" id="CHEBI:29105"/>
    </ligand>
</feature>
<keyword evidence="5 9" id="KW-0863">Zinc-finger</keyword>
<feature type="domain" description="C2H2-type" evidence="11">
    <location>
        <begin position="463"/>
        <end position="490"/>
    </location>
</feature>
<comment type="caution">
    <text evidence="13">The sequence shown here is derived from an EMBL/GenBank/DDBJ whole genome shotgun (WGS) entry which is preliminary data.</text>
</comment>
<feature type="domain" description="C2H2-type" evidence="11">
    <location>
        <begin position="378"/>
        <end position="406"/>
    </location>
</feature>
<dbReference type="FunFam" id="3.30.160.60:FF:000624">
    <property type="entry name" value="zinc finger protein 697"/>
    <property type="match status" value="1"/>
</dbReference>
<evidence type="ECO:0000256" key="9">
    <source>
        <dbReference type="PROSITE-ProRule" id="PRU00042"/>
    </source>
</evidence>
<keyword evidence="7" id="KW-0238">DNA-binding</keyword>
<evidence type="ECO:0000313" key="13">
    <source>
        <dbReference type="EMBL" id="CAH4034411.1"/>
    </source>
</evidence>
<dbReference type="GO" id="GO:0048598">
    <property type="term" value="P:embryonic morphogenesis"/>
    <property type="evidence" value="ECO:0007669"/>
    <property type="project" value="UniProtKB-ARBA"/>
</dbReference>
<sequence>MDLCRCCHAEGCFHSLTELINTITYEDMLKICFDIKICHSPDNTRQYAICNQCVMKLQDAYSFKKQVLENEQRFSEYKSVLDTFPEVKFEPPSDTVPIDFVTPDGPEEDSDDDIDLSTLKKLKSKSDKRIKKEKHTEITDSEKSDYRTADIRNIVKIIVMYSTSTPFRWSYSKYMCFFCDKVFIKISDLKQHNYEHFETKLDDALKCINTETKVKLEITDLACKACPKDMLTLDDFLDHVTITHKQNFNNGVRCSIFAFRITDSEAPCPECDQNFTFFGNLLSHVYKNHLTSGPLLCDSCGKGFLTKFMLKKHIKLTHSNTEYSCQKCNQTFKTHGAYSYHRLSHKGEFPCPQCSEKFPSWYLRKRHIAFVHDKSLQISCELCSKKFVKYNSLKWHLMSVHHNDKPFSCEMCDFKCINKTYLKRHMVSHLDTRPFQCHICVKSFQRKEHLETHVRIHTNDKRFVCRECGKGFVQVTGLKVHVRAHHSKSDT</sequence>
<name>A0A9P0TT73_PIEBR</name>
<dbReference type="Pfam" id="PF00096">
    <property type="entry name" value="zf-C2H2"/>
    <property type="match status" value="1"/>
</dbReference>
<dbReference type="AlphaFoldDB" id="A0A9P0TT73"/>
<dbReference type="GO" id="GO:0005634">
    <property type="term" value="C:nucleus"/>
    <property type="evidence" value="ECO:0007669"/>
    <property type="project" value="UniProtKB-SubCell"/>
</dbReference>
<feature type="domain" description="C2H2-type" evidence="11">
    <location>
        <begin position="295"/>
        <end position="323"/>
    </location>
</feature>
<keyword evidence="3 10" id="KW-0479">Metal-binding</keyword>
<feature type="domain" description="C2H2-type" evidence="11">
    <location>
        <begin position="323"/>
        <end position="350"/>
    </location>
</feature>
<keyword evidence="4" id="KW-0677">Repeat</keyword>
<feature type="domain" description="ZAD" evidence="12">
    <location>
        <begin position="2"/>
        <end position="77"/>
    </location>
</feature>
<accession>A0A9P0TT73</accession>
<feature type="domain" description="C2H2-type" evidence="11">
    <location>
        <begin position="435"/>
        <end position="462"/>
    </location>
</feature>
<feature type="domain" description="C2H2-type" evidence="11">
    <location>
        <begin position="266"/>
        <end position="294"/>
    </location>
</feature>
<dbReference type="PROSITE" id="PS50157">
    <property type="entry name" value="ZINC_FINGER_C2H2_2"/>
    <property type="match status" value="8"/>
</dbReference>
<comment type="similarity">
    <text evidence="2">Belongs to the hunchback C2H2-type zinc-finger protein family.</text>
</comment>
<reference evidence="13" key="1">
    <citation type="submission" date="2022-05" db="EMBL/GenBank/DDBJ databases">
        <authorList>
            <person name="Okamura Y."/>
        </authorList>
    </citation>
    <scope>NUCLEOTIDE SEQUENCE</scope>
</reference>
<evidence type="ECO:0000256" key="5">
    <source>
        <dbReference type="ARBA" id="ARBA00022771"/>
    </source>
</evidence>
<dbReference type="PANTHER" id="PTHR24379:SF121">
    <property type="entry name" value="C2H2-TYPE DOMAIN-CONTAINING PROTEIN"/>
    <property type="match status" value="1"/>
</dbReference>
<feature type="domain" description="C2H2-type" evidence="11">
    <location>
        <begin position="174"/>
        <end position="201"/>
    </location>
</feature>
<dbReference type="Pfam" id="PF13894">
    <property type="entry name" value="zf-C2H2_4"/>
    <property type="match status" value="1"/>
</dbReference>
<dbReference type="PANTHER" id="PTHR24379">
    <property type="entry name" value="KRAB AND ZINC FINGER DOMAIN-CONTAINING"/>
    <property type="match status" value="1"/>
</dbReference>
<feature type="binding site" evidence="10">
    <location>
        <position position="7"/>
    </location>
    <ligand>
        <name>Zn(2+)</name>
        <dbReference type="ChEBI" id="CHEBI:29105"/>
    </ligand>
</feature>
<keyword evidence="14" id="KW-1185">Reference proteome</keyword>
<dbReference type="Gene3D" id="3.30.160.60">
    <property type="entry name" value="Classic Zinc Finger"/>
    <property type="match status" value="6"/>
</dbReference>
<evidence type="ECO:0000256" key="2">
    <source>
        <dbReference type="ARBA" id="ARBA00007746"/>
    </source>
</evidence>
<evidence type="ECO:0000259" key="12">
    <source>
        <dbReference type="PROSITE" id="PS51915"/>
    </source>
</evidence>
<evidence type="ECO:0000256" key="3">
    <source>
        <dbReference type="ARBA" id="ARBA00022723"/>
    </source>
</evidence>
<dbReference type="PROSITE" id="PS00028">
    <property type="entry name" value="ZINC_FINGER_C2H2_1"/>
    <property type="match status" value="9"/>
</dbReference>
<evidence type="ECO:0000256" key="1">
    <source>
        <dbReference type="ARBA" id="ARBA00004123"/>
    </source>
</evidence>
<evidence type="ECO:0000256" key="8">
    <source>
        <dbReference type="ARBA" id="ARBA00023242"/>
    </source>
</evidence>
<dbReference type="Pfam" id="PF07776">
    <property type="entry name" value="zf-AD"/>
    <property type="match status" value="1"/>
</dbReference>
<organism evidence="13 14">
    <name type="scientific">Pieris brassicae</name>
    <name type="common">White butterfly</name>
    <name type="synonym">Large white butterfly</name>
    <dbReference type="NCBI Taxonomy" id="7116"/>
    <lineage>
        <taxon>Eukaryota</taxon>
        <taxon>Metazoa</taxon>
        <taxon>Ecdysozoa</taxon>
        <taxon>Arthropoda</taxon>
        <taxon>Hexapoda</taxon>
        <taxon>Insecta</taxon>
        <taxon>Pterygota</taxon>
        <taxon>Neoptera</taxon>
        <taxon>Endopterygota</taxon>
        <taxon>Lepidoptera</taxon>
        <taxon>Glossata</taxon>
        <taxon>Ditrysia</taxon>
        <taxon>Papilionoidea</taxon>
        <taxon>Pieridae</taxon>
        <taxon>Pierinae</taxon>
        <taxon>Pieris</taxon>
    </lineage>
</organism>